<feature type="domain" description="Tetrapyrrole methylase" evidence="2">
    <location>
        <begin position="2"/>
        <end position="54"/>
    </location>
</feature>
<evidence type="ECO:0000313" key="4">
    <source>
        <dbReference type="Proteomes" id="UP000308444"/>
    </source>
</evidence>
<dbReference type="EC" id="2.1.1.107" evidence="3"/>
<feature type="non-terminal residue" evidence="3">
    <location>
        <position position="1"/>
    </location>
</feature>
<evidence type="ECO:0000313" key="3">
    <source>
        <dbReference type="EMBL" id="TKI94059.1"/>
    </source>
</evidence>
<evidence type="ECO:0000256" key="1">
    <source>
        <dbReference type="ARBA" id="ARBA00023244"/>
    </source>
</evidence>
<protein>
    <submittedName>
        <fullName evidence="3">Uroporphyrin-III C-methyltransferase</fullName>
        <ecNumber evidence="3">2.1.1.107</ecNumber>
    </submittedName>
</protein>
<dbReference type="Pfam" id="PF00590">
    <property type="entry name" value="TP_methylase"/>
    <property type="match status" value="1"/>
</dbReference>
<dbReference type="PANTHER" id="PTHR45790:SF3">
    <property type="entry name" value="S-ADENOSYL-L-METHIONINE-DEPENDENT UROPORPHYRINOGEN III METHYLTRANSFERASE, CHLOROPLASTIC"/>
    <property type="match status" value="1"/>
</dbReference>
<keyword evidence="1" id="KW-0627">Porphyrin biosynthesis</keyword>
<accession>A0A9X9F3D6</accession>
<proteinExistence type="predicted"/>
<keyword evidence="3" id="KW-0808">Transferase</keyword>
<dbReference type="AlphaFoldDB" id="A0A9X9F3D6"/>
<organism evidence="3 4">
    <name type="scientific">Bacillus cereus</name>
    <dbReference type="NCBI Taxonomy" id="1396"/>
    <lineage>
        <taxon>Bacteria</taxon>
        <taxon>Bacillati</taxon>
        <taxon>Bacillota</taxon>
        <taxon>Bacilli</taxon>
        <taxon>Bacillales</taxon>
        <taxon>Bacillaceae</taxon>
        <taxon>Bacillus</taxon>
        <taxon>Bacillus cereus group</taxon>
    </lineage>
</organism>
<dbReference type="InterPro" id="IPR000878">
    <property type="entry name" value="4pyrrol_Mease"/>
</dbReference>
<gene>
    <name evidence="3" type="ORF">FC695_29210</name>
</gene>
<dbReference type="GO" id="GO:0032259">
    <property type="term" value="P:methylation"/>
    <property type="evidence" value="ECO:0007669"/>
    <property type="project" value="UniProtKB-KW"/>
</dbReference>
<evidence type="ECO:0000259" key="2">
    <source>
        <dbReference type="Pfam" id="PF00590"/>
    </source>
</evidence>
<dbReference type="Gene3D" id="3.30.950.10">
    <property type="entry name" value="Methyltransferase, Cobalt-precorrin-4 Transmethylase, Domain 2"/>
    <property type="match status" value="1"/>
</dbReference>
<feature type="non-terminal residue" evidence="3">
    <location>
        <position position="86"/>
    </location>
</feature>
<reference evidence="3 4" key="1">
    <citation type="journal article" date="2019" name="Environ. Microbiol.">
        <title>An active ?-lactamase is a part of an orchestrated cell wall stress resistance network of Bacillus subtilis and related rhizosphere species.</title>
        <authorList>
            <person name="Bucher T."/>
            <person name="Keren-Paz A."/>
            <person name="Hausser J."/>
            <person name="Olender T."/>
            <person name="Cytryn E."/>
            <person name="Kolodkin-Gal I."/>
        </authorList>
    </citation>
    <scope>NUCLEOTIDE SEQUENCE [LARGE SCALE GENOMIC DNA]</scope>
    <source>
        <strain evidence="3 4">I32</strain>
    </source>
</reference>
<dbReference type="InterPro" id="IPR035996">
    <property type="entry name" value="4pyrrol_Methylase_sf"/>
</dbReference>
<dbReference type="PANTHER" id="PTHR45790">
    <property type="entry name" value="SIROHEME SYNTHASE-RELATED"/>
    <property type="match status" value="1"/>
</dbReference>
<keyword evidence="3" id="KW-0489">Methyltransferase</keyword>
<dbReference type="GO" id="GO:0004851">
    <property type="term" value="F:uroporphyrin-III C-methyltransferase activity"/>
    <property type="evidence" value="ECO:0007669"/>
    <property type="project" value="UniProtKB-EC"/>
</dbReference>
<dbReference type="EMBL" id="SZOH01002605">
    <property type="protein sequence ID" value="TKI94059.1"/>
    <property type="molecule type" value="Genomic_DNA"/>
</dbReference>
<name>A0A9X9F3D6_BACCE</name>
<comment type="caution">
    <text evidence="3">The sequence shown here is derived from an EMBL/GenBank/DDBJ whole genome shotgun (WGS) entry which is preliminary data.</text>
</comment>
<dbReference type="InterPro" id="IPR050161">
    <property type="entry name" value="Siro_Cobalamin_biosynth"/>
</dbReference>
<dbReference type="SUPFAM" id="SSF53790">
    <property type="entry name" value="Tetrapyrrole methylase"/>
    <property type="match status" value="1"/>
</dbReference>
<dbReference type="InterPro" id="IPR014776">
    <property type="entry name" value="4pyrrole_Mease_sub2"/>
</dbReference>
<sequence>HNSDTIAYYMGIKNLPTICENLLQAGKKEDTSVAVIEWGTTGKQRVVTGTLSTIVSIVKNENISNPSMTIVGDVVSLRDQIAWKER</sequence>
<dbReference type="GO" id="GO:0019354">
    <property type="term" value="P:siroheme biosynthetic process"/>
    <property type="evidence" value="ECO:0007669"/>
    <property type="project" value="TreeGrafter"/>
</dbReference>
<dbReference type="Proteomes" id="UP000308444">
    <property type="component" value="Unassembled WGS sequence"/>
</dbReference>